<dbReference type="AlphaFoldDB" id="A0A839RWF3"/>
<dbReference type="EMBL" id="JACHWS010000006">
    <property type="protein sequence ID" value="MBB3040071.1"/>
    <property type="molecule type" value="Genomic_DNA"/>
</dbReference>
<gene>
    <name evidence="2" type="ORF">FHU29_004566</name>
</gene>
<keyword evidence="3" id="KW-1185">Reference proteome</keyword>
<organism evidence="2 3">
    <name type="scientific">Hoyosella altamirensis</name>
    <dbReference type="NCBI Taxonomy" id="616997"/>
    <lineage>
        <taxon>Bacteria</taxon>
        <taxon>Bacillati</taxon>
        <taxon>Actinomycetota</taxon>
        <taxon>Actinomycetes</taxon>
        <taxon>Mycobacteriales</taxon>
        <taxon>Hoyosellaceae</taxon>
        <taxon>Hoyosella</taxon>
    </lineage>
</organism>
<comment type="caution">
    <text evidence="2">The sequence shown here is derived from an EMBL/GenBank/DDBJ whole genome shotgun (WGS) entry which is preliminary data.</text>
</comment>
<feature type="region of interest" description="Disordered" evidence="1">
    <location>
        <begin position="1"/>
        <end position="40"/>
    </location>
</feature>
<evidence type="ECO:0000256" key="1">
    <source>
        <dbReference type="SAM" id="MobiDB-lite"/>
    </source>
</evidence>
<name>A0A839RWF3_9ACTN</name>
<evidence type="ECO:0000313" key="2">
    <source>
        <dbReference type="EMBL" id="MBB3040071.1"/>
    </source>
</evidence>
<reference evidence="2 3" key="1">
    <citation type="submission" date="2020-08" db="EMBL/GenBank/DDBJ databases">
        <title>Sequencing the genomes of 1000 actinobacteria strains.</title>
        <authorList>
            <person name="Klenk H.-P."/>
        </authorList>
    </citation>
    <scope>NUCLEOTIDE SEQUENCE [LARGE SCALE GENOMIC DNA]</scope>
    <source>
        <strain evidence="2 3">DSM 45258</strain>
    </source>
</reference>
<evidence type="ECO:0000313" key="3">
    <source>
        <dbReference type="Proteomes" id="UP000567922"/>
    </source>
</evidence>
<protein>
    <submittedName>
        <fullName evidence="2">Uncharacterized protein</fullName>
    </submittedName>
</protein>
<feature type="compositionally biased region" description="Basic and acidic residues" evidence="1">
    <location>
        <begin position="1"/>
        <end position="12"/>
    </location>
</feature>
<dbReference type="Proteomes" id="UP000567922">
    <property type="component" value="Unassembled WGS sequence"/>
</dbReference>
<accession>A0A839RWF3</accession>
<sequence length="40" mass="4381">MDSLNTRERGQEPHAAGLLGVSDQDQIHRYSGSPMLDALN</sequence>
<dbReference type="RefSeq" id="WP_260153023.1">
    <property type="nucleotide sequence ID" value="NZ_BDDI01000021.1"/>
</dbReference>
<proteinExistence type="predicted"/>